<keyword evidence="4 5" id="KW-0472">Membrane</keyword>
<keyword evidence="3 5" id="KW-1133">Transmembrane helix</keyword>
<evidence type="ECO:0000256" key="3">
    <source>
        <dbReference type="ARBA" id="ARBA00022989"/>
    </source>
</evidence>
<evidence type="ECO:0000259" key="6">
    <source>
        <dbReference type="PROSITE" id="PS50850"/>
    </source>
</evidence>
<dbReference type="GO" id="GO:0022857">
    <property type="term" value="F:transmembrane transporter activity"/>
    <property type="evidence" value="ECO:0007669"/>
    <property type="project" value="InterPro"/>
</dbReference>
<feature type="transmembrane region" description="Helical" evidence="5">
    <location>
        <begin position="20"/>
        <end position="44"/>
    </location>
</feature>
<feature type="transmembrane region" description="Helical" evidence="5">
    <location>
        <begin position="184"/>
        <end position="206"/>
    </location>
</feature>
<accession>A0AAN8J7Z4</accession>
<dbReference type="CDD" id="cd17317">
    <property type="entry name" value="MFS_SLC22"/>
    <property type="match status" value="1"/>
</dbReference>
<evidence type="ECO:0000256" key="5">
    <source>
        <dbReference type="SAM" id="Phobius"/>
    </source>
</evidence>
<dbReference type="Pfam" id="PF00083">
    <property type="entry name" value="Sugar_tr"/>
    <property type="match status" value="1"/>
</dbReference>
<feature type="transmembrane region" description="Helical" evidence="5">
    <location>
        <begin position="481"/>
        <end position="498"/>
    </location>
</feature>
<dbReference type="AlphaFoldDB" id="A0AAN8J7Z4"/>
<name>A0AAN8J7Z4_PATCE</name>
<feature type="transmembrane region" description="Helical" evidence="5">
    <location>
        <begin position="218"/>
        <end position="237"/>
    </location>
</feature>
<feature type="transmembrane region" description="Helical" evidence="5">
    <location>
        <begin position="158"/>
        <end position="178"/>
    </location>
</feature>
<dbReference type="InterPro" id="IPR005828">
    <property type="entry name" value="MFS_sugar_transport-like"/>
</dbReference>
<reference evidence="7 8" key="1">
    <citation type="submission" date="2024-01" db="EMBL/GenBank/DDBJ databases">
        <title>The genome of the rayed Mediterranean limpet Patella caerulea (Linnaeus, 1758).</title>
        <authorList>
            <person name="Anh-Thu Weber A."/>
            <person name="Halstead-Nussloch G."/>
        </authorList>
    </citation>
    <scope>NUCLEOTIDE SEQUENCE [LARGE SCALE GENOMIC DNA]</scope>
    <source>
        <strain evidence="7">AATW-2023a</strain>
        <tissue evidence="7">Whole specimen</tissue>
    </source>
</reference>
<dbReference type="GO" id="GO:0016020">
    <property type="term" value="C:membrane"/>
    <property type="evidence" value="ECO:0007669"/>
    <property type="project" value="UniProtKB-SubCell"/>
</dbReference>
<protein>
    <recommendedName>
        <fullName evidence="6">Major facilitator superfamily (MFS) profile domain-containing protein</fullName>
    </recommendedName>
</protein>
<dbReference type="EMBL" id="JAZGQO010000014">
    <property type="protein sequence ID" value="KAK6171550.1"/>
    <property type="molecule type" value="Genomic_DNA"/>
</dbReference>
<evidence type="ECO:0000256" key="1">
    <source>
        <dbReference type="ARBA" id="ARBA00004141"/>
    </source>
</evidence>
<dbReference type="PROSITE" id="PS50850">
    <property type="entry name" value="MFS"/>
    <property type="match status" value="1"/>
</dbReference>
<dbReference type="InterPro" id="IPR036259">
    <property type="entry name" value="MFS_trans_sf"/>
</dbReference>
<feature type="transmembrane region" description="Helical" evidence="5">
    <location>
        <begin position="325"/>
        <end position="346"/>
    </location>
</feature>
<feature type="transmembrane region" description="Helical" evidence="5">
    <location>
        <begin position="128"/>
        <end position="146"/>
    </location>
</feature>
<evidence type="ECO:0000313" key="7">
    <source>
        <dbReference type="EMBL" id="KAK6171550.1"/>
    </source>
</evidence>
<evidence type="ECO:0000313" key="8">
    <source>
        <dbReference type="Proteomes" id="UP001347796"/>
    </source>
</evidence>
<keyword evidence="2 5" id="KW-0812">Transmembrane</keyword>
<feature type="transmembrane region" description="Helical" evidence="5">
    <location>
        <begin position="453"/>
        <end position="475"/>
    </location>
</feature>
<comment type="caution">
    <text evidence="7">The sequence shown here is derived from an EMBL/GenBank/DDBJ whole genome shotgun (WGS) entry which is preliminary data.</text>
</comment>
<dbReference type="Gene3D" id="1.20.1250.20">
    <property type="entry name" value="MFS general substrate transporter like domains"/>
    <property type="match status" value="1"/>
</dbReference>
<feature type="transmembrane region" description="Helical" evidence="5">
    <location>
        <begin position="352"/>
        <end position="374"/>
    </location>
</feature>
<keyword evidence="8" id="KW-1185">Reference proteome</keyword>
<sequence>MDFEEIIKHLGDFGCYQKRLYYLLCFVSSSCAIQVLLTVFTFGIPEYRCTHPDLKNGTFYEKGVNESSSEFEYENKIYQQCTISTRSTNNTSLENVTECDEWVYDESVFQSTIISQMDLVCEKTIWKSHAQMLLAVGQLIGCALVGPLSDRFGRKNTLCTFLICLMVTTISVVLSPNIVAILTFYFFIGTAITGTFTPAFILGMELVGPSKRSLTGCIINYFWSFGSIVLAGMAYFIRNWKYLQLSLAVPNIFLLSYFWFIDESPRWLISKGRYKEAEKIIQKAATVNKVVIPEGVLKKNVEVTNNENQSVTKMFTSWTLVKRTVIIYINWAACSLTFYGVALHASSLSGNLFLNFFLISAVELPGFIICNVLIDRLGRRILYCSSMMFCGLSLIMTTLPILFADESFNWTVTLLAVLGKLGITAAFANLWIYTSELFPTVVRNSGVGSSSMMARLAATSSPYVANIGLMIPGAIGKAAPMIIFGITSIIAGLLALLLPETKDRLLPETIEDVEQFTKLNMQLENTRLKEDTHSGNTTNHM</sequence>
<evidence type="ECO:0000256" key="2">
    <source>
        <dbReference type="ARBA" id="ARBA00022692"/>
    </source>
</evidence>
<comment type="subcellular location">
    <subcellularLocation>
        <location evidence="1">Membrane</location>
        <topology evidence="1">Multi-pass membrane protein</topology>
    </subcellularLocation>
</comment>
<gene>
    <name evidence="7" type="ORF">SNE40_019715</name>
</gene>
<proteinExistence type="predicted"/>
<dbReference type="PROSITE" id="PS00216">
    <property type="entry name" value="SUGAR_TRANSPORT_1"/>
    <property type="match status" value="1"/>
</dbReference>
<feature type="transmembrane region" description="Helical" evidence="5">
    <location>
        <begin position="410"/>
        <end position="432"/>
    </location>
</feature>
<feature type="transmembrane region" description="Helical" evidence="5">
    <location>
        <begin position="243"/>
        <end position="261"/>
    </location>
</feature>
<dbReference type="SUPFAM" id="SSF103473">
    <property type="entry name" value="MFS general substrate transporter"/>
    <property type="match status" value="1"/>
</dbReference>
<dbReference type="InterPro" id="IPR005829">
    <property type="entry name" value="Sugar_transporter_CS"/>
</dbReference>
<dbReference type="PANTHER" id="PTHR24064">
    <property type="entry name" value="SOLUTE CARRIER FAMILY 22 MEMBER"/>
    <property type="match status" value="1"/>
</dbReference>
<feature type="transmembrane region" description="Helical" evidence="5">
    <location>
        <begin position="381"/>
        <end position="404"/>
    </location>
</feature>
<dbReference type="InterPro" id="IPR020846">
    <property type="entry name" value="MFS_dom"/>
</dbReference>
<feature type="domain" description="Major facilitator superfamily (MFS) profile" evidence="6">
    <location>
        <begin position="27"/>
        <end position="503"/>
    </location>
</feature>
<dbReference type="Proteomes" id="UP001347796">
    <property type="component" value="Unassembled WGS sequence"/>
</dbReference>
<organism evidence="7 8">
    <name type="scientific">Patella caerulea</name>
    <name type="common">Rayed Mediterranean limpet</name>
    <dbReference type="NCBI Taxonomy" id="87958"/>
    <lineage>
        <taxon>Eukaryota</taxon>
        <taxon>Metazoa</taxon>
        <taxon>Spiralia</taxon>
        <taxon>Lophotrochozoa</taxon>
        <taxon>Mollusca</taxon>
        <taxon>Gastropoda</taxon>
        <taxon>Patellogastropoda</taxon>
        <taxon>Patelloidea</taxon>
        <taxon>Patellidae</taxon>
        <taxon>Patella</taxon>
    </lineage>
</organism>
<evidence type="ECO:0000256" key="4">
    <source>
        <dbReference type="ARBA" id="ARBA00023136"/>
    </source>
</evidence>